<dbReference type="AlphaFoldDB" id="A0A0S7XPC5"/>
<evidence type="ECO:0000256" key="2">
    <source>
        <dbReference type="ARBA" id="ARBA00008936"/>
    </source>
</evidence>
<keyword evidence="9" id="KW-0139">CF(1)</keyword>
<dbReference type="InterPro" id="IPR000194">
    <property type="entry name" value="ATPase_F1/V1/A1_a/bsu_nucl-bd"/>
</dbReference>
<dbReference type="GO" id="GO:0016787">
    <property type="term" value="F:hydrolase activity"/>
    <property type="evidence" value="ECO:0007669"/>
    <property type="project" value="UniProtKB-KW"/>
</dbReference>
<protein>
    <submittedName>
        <fullName evidence="13">ATP F0F1 synthase subunit beta</fullName>
        <ecNumber evidence="13">3.6.3.14</ecNumber>
    </submittedName>
</protein>
<dbReference type="Pfam" id="PF02874">
    <property type="entry name" value="ATP-synt_ab_N"/>
    <property type="match status" value="1"/>
</dbReference>
<dbReference type="Pfam" id="PF00006">
    <property type="entry name" value="ATP-synt_ab"/>
    <property type="match status" value="1"/>
</dbReference>
<keyword evidence="5" id="KW-0067">ATP-binding</keyword>
<dbReference type="InterPro" id="IPR004100">
    <property type="entry name" value="ATPase_F1/V1/A1_a/bsu_N"/>
</dbReference>
<dbReference type="InterPro" id="IPR027417">
    <property type="entry name" value="P-loop_NTPase"/>
</dbReference>
<dbReference type="SUPFAM" id="SSF50615">
    <property type="entry name" value="N-terminal domain of alpha and beta subunits of F1 ATP synthase"/>
    <property type="match status" value="1"/>
</dbReference>
<evidence type="ECO:0000256" key="6">
    <source>
        <dbReference type="ARBA" id="ARBA00022967"/>
    </source>
</evidence>
<dbReference type="EC" id="3.6.3.14" evidence="13"/>
<evidence type="ECO:0000313" key="13">
    <source>
        <dbReference type="EMBL" id="KPJ64334.1"/>
    </source>
</evidence>
<proteinExistence type="inferred from homology"/>
<comment type="similarity">
    <text evidence="2">Belongs to the ATPase alpha/beta chains family.</text>
</comment>
<dbReference type="GO" id="GO:0045259">
    <property type="term" value="C:proton-transporting ATP synthase complex"/>
    <property type="evidence" value="ECO:0007669"/>
    <property type="project" value="UniProtKB-KW"/>
</dbReference>
<evidence type="ECO:0000256" key="3">
    <source>
        <dbReference type="ARBA" id="ARBA00022448"/>
    </source>
</evidence>
<evidence type="ECO:0000256" key="9">
    <source>
        <dbReference type="ARBA" id="ARBA00023196"/>
    </source>
</evidence>
<evidence type="ECO:0000259" key="12">
    <source>
        <dbReference type="Pfam" id="PF02874"/>
    </source>
</evidence>
<name>A0A0S7XPC5_9BACT</name>
<evidence type="ECO:0000256" key="1">
    <source>
        <dbReference type="ARBA" id="ARBA00004370"/>
    </source>
</evidence>
<reference evidence="13 14" key="1">
    <citation type="journal article" date="2015" name="Microbiome">
        <title>Genomic resolution of linkages in carbon, nitrogen, and sulfur cycling among widespread estuary sediment bacteria.</title>
        <authorList>
            <person name="Baker B.J."/>
            <person name="Lazar C.S."/>
            <person name="Teske A.P."/>
            <person name="Dick G.J."/>
        </authorList>
    </citation>
    <scope>NUCLEOTIDE SEQUENCE [LARGE SCALE GENOMIC DNA]</scope>
    <source>
        <strain evidence="13">DG_56</strain>
    </source>
</reference>
<evidence type="ECO:0000256" key="10">
    <source>
        <dbReference type="ARBA" id="ARBA00023310"/>
    </source>
</evidence>
<sequence>MAVGHVLQVMGPVVDVRFKSEELPELYNALHIPMGHNGDTLVVEVAQHLGNDTVRCVAMAPSEGLKRGVEVTDTGAPITVPVGPQTKGRLFNLLGEAIDGLGPVDAQQRYPIHRPPPPFEEQGVITEVFETGLKVIDLICPYPKGGKVGMFGGAGVGKTIVLMELIRNVAREHGGVPIFAGVGERTREGNDLYLRMQKTGVMETAVLVFGQMN</sequence>
<dbReference type="InterPro" id="IPR050053">
    <property type="entry name" value="ATPase_alpha/beta_chains"/>
</dbReference>
<evidence type="ECO:0000256" key="4">
    <source>
        <dbReference type="ARBA" id="ARBA00022741"/>
    </source>
</evidence>
<keyword evidence="10" id="KW-0066">ATP synthesis</keyword>
<keyword evidence="6" id="KW-1278">Translocase</keyword>
<dbReference type="Proteomes" id="UP000052020">
    <property type="component" value="Unassembled WGS sequence"/>
</dbReference>
<dbReference type="EMBL" id="LIZY01000031">
    <property type="protein sequence ID" value="KPJ64334.1"/>
    <property type="molecule type" value="Genomic_DNA"/>
</dbReference>
<evidence type="ECO:0000313" key="14">
    <source>
        <dbReference type="Proteomes" id="UP000052020"/>
    </source>
</evidence>
<keyword evidence="13" id="KW-0378">Hydrolase</keyword>
<comment type="caution">
    <text evidence="13">The sequence shown here is derived from an EMBL/GenBank/DDBJ whole genome shotgun (WGS) entry which is preliminary data.</text>
</comment>
<evidence type="ECO:0000259" key="11">
    <source>
        <dbReference type="Pfam" id="PF00006"/>
    </source>
</evidence>
<dbReference type="Gene3D" id="2.40.10.170">
    <property type="match status" value="1"/>
</dbReference>
<organism evidence="13 14">
    <name type="scientific">candidate division KD3-62 bacterium DG_56</name>
    <dbReference type="NCBI Taxonomy" id="1704032"/>
    <lineage>
        <taxon>Bacteria</taxon>
        <taxon>candidate division KD3-62</taxon>
    </lineage>
</organism>
<dbReference type="SUPFAM" id="SSF52540">
    <property type="entry name" value="P-loop containing nucleoside triphosphate hydrolases"/>
    <property type="match status" value="1"/>
</dbReference>
<evidence type="ECO:0000256" key="5">
    <source>
        <dbReference type="ARBA" id="ARBA00022840"/>
    </source>
</evidence>
<dbReference type="CDD" id="cd18115">
    <property type="entry name" value="ATP-synt_F1_beta_N"/>
    <property type="match status" value="1"/>
</dbReference>
<dbReference type="GO" id="GO:0005524">
    <property type="term" value="F:ATP binding"/>
    <property type="evidence" value="ECO:0007669"/>
    <property type="project" value="UniProtKB-KW"/>
</dbReference>
<keyword evidence="4" id="KW-0547">Nucleotide-binding</keyword>
<accession>A0A0S7XPC5</accession>
<keyword evidence="3" id="KW-0813">Transport</keyword>
<dbReference type="PANTHER" id="PTHR15184:SF71">
    <property type="entry name" value="ATP SYNTHASE SUBUNIT BETA, MITOCHONDRIAL"/>
    <property type="match status" value="1"/>
</dbReference>
<evidence type="ECO:0000256" key="8">
    <source>
        <dbReference type="ARBA" id="ARBA00023136"/>
    </source>
</evidence>
<gene>
    <name evidence="13" type="ORF">AMK68_01825</name>
</gene>
<feature type="non-terminal residue" evidence="13">
    <location>
        <position position="213"/>
    </location>
</feature>
<keyword evidence="8" id="KW-0472">Membrane</keyword>
<keyword evidence="7" id="KW-0406">Ion transport</keyword>
<dbReference type="Gene3D" id="3.40.50.300">
    <property type="entry name" value="P-loop containing nucleotide triphosphate hydrolases"/>
    <property type="match status" value="1"/>
</dbReference>
<dbReference type="GO" id="GO:0046933">
    <property type="term" value="F:proton-transporting ATP synthase activity, rotational mechanism"/>
    <property type="evidence" value="ECO:0007669"/>
    <property type="project" value="TreeGrafter"/>
</dbReference>
<dbReference type="FunFam" id="2.40.10.170:FF:000005">
    <property type="entry name" value="ATP synthase subunit beta"/>
    <property type="match status" value="1"/>
</dbReference>
<dbReference type="PANTHER" id="PTHR15184">
    <property type="entry name" value="ATP SYNTHASE"/>
    <property type="match status" value="1"/>
</dbReference>
<feature type="domain" description="ATPase F1/V1/A1 complex alpha/beta subunit N-terminal" evidence="12">
    <location>
        <begin position="6"/>
        <end position="75"/>
    </location>
</feature>
<feature type="domain" description="ATPase F1/V1/A1 complex alpha/beta subunit nucleotide-binding" evidence="11">
    <location>
        <begin position="132"/>
        <end position="213"/>
    </location>
</feature>
<comment type="subcellular location">
    <subcellularLocation>
        <location evidence="1">Membrane</location>
    </subcellularLocation>
</comment>
<dbReference type="InterPro" id="IPR036121">
    <property type="entry name" value="ATPase_F1/V1/A1_a/bsu_N_sf"/>
</dbReference>
<evidence type="ECO:0000256" key="7">
    <source>
        <dbReference type="ARBA" id="ARBA00023065"/>
    </source>
</evidence>